<reference evidence="2 3" key="1">
    <citation type="journal article" date="2016" name="Genome Announc.">
        <title>Draft Genome Sequence of 'Halomonas chromatireducens' Strain AGD 8-3, a Haloalkaliphilic Chromate- and Selenite-Reducing Gammaproteobacterium.</title>
        <authorList>
            <person name="Sharko F.S."/>
            <person name="Shapovalova A.A."/>
            <person name="Tsygankova S.V."/>
            <person name="Komova A.V."/>
            <person name="Boulygina E.S."/>
            <person name="Teslyuk A.B."/>
            <person name="Gotovtsev P.M."/>
            <person name="Namsaraev Z.B."/>
            <person name="Khijniak T.V."/>
            <person name="Nedoluzhko A.V."/>
            <person name="Vasilov R.G."/>
        </authorList>
    </citation>
    <scope>NUCLEOTIDE SEQUENCE [LARGE SCALE GENOMIC DNA]</scope>
    <source>
        <strain evidence="2 3">AGD 8-3</strain>
    </source>
</reference>
<dbReference type="EMBL" id="CP014226">
    <property type="protein sequence ID" value="AMC99261.1"/>
    <property type="molecule type" value="Genomic_DNA"/>
</dbReference>
<dbReference type="EC" id="2.7.8.-" evidence="2"/>
<dbReference type="InterPro" id="IPR025202">
    <property type="entry name" value="PLD-like_dom"/>
</dbReference>
<name>A0A0X8HAW7_9GAMM</name>
<keyword evidence="3" id="KW-1185">Reference proteome</keyword>
<dbReference type="PATRIC" id="fig|507626.3.peg.159"/>
<feature type="domain" description="PLD phosphodiesterase" evidence="1">
    <location>
        <begin position="178"/>
        <end position="205"/>
    </location>
</feature>
<dbReference type="KEGG" id="hco:LOKO_00163"/>
<organism evidence="2 3">
    <name type="scientific">Halomonas chromatireducens</name>
    <dbReference type="NCBI Taxonomy" id="507626"/>
    <lineage>
        <taxon>Bacteria</taxon>
        <taxon>Pseudomonadati</taxon>
        <taxon>Pseudomonadota</taxon>
        <taxon>Gammaproteobacteria</taxon>
        <taxon>Oceanospirillales</taxon>
        <taxon>Halomonadaceae</taxon>
        <taxon>Halomonas</taxon>
    </lineage>
</organism>
<dbReference type="AlphaFoldDB" id="A0A0X8HAW7"/>
<dbReference type="PROSITE" id="PS51257">
    <property type="entry name" value="PROKAR_LIPOPROTEIN"/>
    <property type="match status" value="1"/>
</dbReference>
<dbReference type="Pfam" id="PF13091">
    <property type="entry name" value="PLDc_2"/>
    <property type="match status" value="2"/>
</dbReference>
<protein>
    <submittedName>
        <fullName evidence="2">Cardiolipin synthase</fullName>
        <ecNumber evidence="2">2.7.8.-</ecNumber>
    </submittedName>
</protein>
<gene>
    <name evidence="2" type="primary">cls</name>
    <name evidence="2" type="ORF">LOKO_00163</name>
</gene>
<dbReference type="GO" id="GO:0030572">
    <property type="term" value="F:phosphatidyltransferase activity"/>
    <property type="evidence" value="ECO:0007669"/>
    <property type="project" value="UniProtKB-ARBA"/>
</dbReference>
<dbReference type="STRING" id="507626.LOKO_00163"/>
<keyword evidence="2" id="KW-0808">Transferase</keyword>
<dbReference type="SUPFAM" id="SSF56024">
    <property type="entry name" value="Phospholipase D/nuclease"/>
    <property type="match status" value="2"/>
</dbReference>
<dbReference type="SMART" id="SM00155">
    <property type="entry name" value="PLDc"/>
    <property type="match status" value="2"/>
</dbReference>
<dbReference type="Proteomes" id="UP000063387">
    <property type="component" value="Chromosome"/>
</dbReference>
<reference evidence="2 3" key="2">
    <citation type="submission" date="2016-02" db="EMBL/GenBank/DDBJ databases">
        <authorList>
            <person name="Wen L."/>
            <person name="He K."/>
            <person name="Yang H."/>
        </authorList>
    </citation>
    <scope>NUCLEOTIDE SEQUENCE [LARGE SCALE GENOMIC DNA]</scope>
    <source>
        <strain evidence="2 3">AGD 8-3</strain>
    </source>
</reference>
<dbReference type="GO" id="GO:0032049">
    <property type="term" value="P:cardiolipin biosynthetic process"/>
    <property type="evidence" value="ECO:0007669"/>
    <property type="project" value="UniProtKB-ARBA"/>
</dbReference>
<accession>A0A0X8HAW7</accession>
<evidence type="ECO:0000313" key="3">
    <source>
        <dbReference type="Proteomes" id="UP000063387"/>
    </source>
</evidence>
<proteinExistence type="predicted"/>
<dbReference type="PROSITE" id="PS50035">
    <property type="entry name" value="PLD"/>
    <property type="match status" value="2"/>
</dbReference>
<sequence>MTIPEGRAGAWARRLPVCLVFALVWLLAGCAGSSVPREHGAAMTPDDIETTWLGQWAAQSAAPHDGQSGFALVSSGQDAFSLRVLLSEQADQRLDIQTYLMGDGLTTRVLLARLLDAAERGVKVRLLLDDIGAVGQGRRLAALDSHPNVQVRVYNPLALGRGYLTTRVLASIPRAGRQHRRMHNKLWLADGAVALVGGRNLGDEYYSASEPRNFSDLDMMVIGPVVEPLARSYSLYWNHGLAQPIGRYHRAEEGAWRELQASLGEWVGDNGDDAYFTGLRERYADTRQGPLVGRLHWGDGVALWDPPGKPAWPGRPAFQRTMAGELLAEVGEPSERLVVISAYFVPGRAGTQYLRSLADAGVEVAVFTNSLEATDVPVVHGAYQARRDSLLQSGIRLHELRAEREPGSEGEISVGGSASALHIKALGIDNDRVFVGSANADPRSVWWNTEVGVLAYSESLAAELQALADLGKSPVLSYRVDRGDDGQRYWQTEIGGESVWLISEPGGFWRHLGALISRLLPVDAWL</sequence>
<dbReference type="PANTHER" id="PTHR21248">
    <property type="entry name" value="CARDIOLIPIN SYNTHASE"/>
    <property type="match status" value="1"/>
</dbReference>
<dbReference type="RefSeq" id="WP_235588908.1">
    <property type="nucleotide sequence ID" value="NZ_CP014226.1"/>
</dbReference>
<dbReference type="PANTHER" id="PTHR21248:SF12">
    <property type="entry name" value="CARDIOLIPIN SYNTHASE C"/>
    <property type="match status" value="1"/>
</dbReference>
<dbReference type="InterPro" id="IPR001736">
    <property type="entry name" value="PLipase_D/transphosphatidylase"/>
</dbReference>
<evidence type="ECO:0000259" key="1">
    <source>
        <dbReference type="PROSITE" id="PS50035"/>
    </source>
</evidence>
<feature type="domain" description="PLD phosphodiesterase" evidence="1">
    <location>
        <begin position="417"/>
        <end position="444"/>
    </location>
</feature>
<dbReference type="Gene3D" id="3.30.870.10">
    <property type="entry name" value="Endonuclease Chain A"/>
    <property type="match status" value="2"/>
</dbReference>
<dbReference type="CDD" id="cd09113">
    <property type="entry name" value="PLDc_ymdC_like_2"/>
    <property type="match status" value="1"/>
</dbReference>
<evidence type="ECO:0000313" key="2">
    <source>
        <dbReference type="EMBL" id="AMC99261.1"/>
    </source>
</evidence>
<dbReference type="CDD" id="cd09111">
    <property type="entry name" value="PLDc_ymdC_like_1"/>
    <property type="match status" value="1"/>
</dbReference>